<name>A0A1N6DCV8_9GAMM</name>
<feature type="domain" description="Rhodanese" evidence="1">
    <location>
        <begin position="49"/>
        <end position="144"/>
    </location>
</feature>
<sequence length="152" mass="16488">MDMPTNLHTKLEQYGARCDEAMLNAHFRALVEEAMAAVPAISVDALAGELDRVVLLDVREPEEFASGHIPGKTVLTIPRGKLEFMAIEKIARVHGQDAPIVTYCLKGPRGALAGQQLQKLGFTNVRNLTGGILGWLEAGQPIESYLGRLAKV</sequence>
<accession>A0A1N6DCV8</accession>
<dbReference type="GO" id="GO:0004792">
    <property type="term" value="F:thiosulfate-cyanide sulfurtransferase activity"/>
    <property type="evidence" value="ECO:0007669"/>
    <property type="project" value="TreeGrafter"/>
</dbReference>
<evidence type="ECO:0000313" key="2">
    <source>
        <dbReference type="EMBL" id="SIN68668.1"/>
    </source>
</evidence>
<dbReference type="SUPFAM" id="SSF52821">
    <property type="entry name" value="Rhodanese/Cell cycle control phosphatase"/>
    <property type="match status" value="1"/>
</dbReference>
<dbReference type="Gene3D" id="3.40.250.10">
    <property type="entry name" value="Rhodanese-like domain"/>
    <property type="match status" value="1"/>
</dbReference>
<gene>
    <name evidence="2" type="ORF">SAMN05443662_0050</name>
</gene>
<dbReference type="PROSITE" id="PS50206">
    <property type="entry name" value="RHODANESE_3"/>
    <property type="match status" value="1"/>
</dbReference>
<organism evidence="2 3">
    <name type="scientific">Sulfurivirga caldicuralii</name>
    <dbReference type="NCBI Taxonomy" id="364032"/>
    <lineage>
        <taxon>Bacteria</taxon>
        <taxon>Pseudomonadati</taxon>
        <taxon>Pseudomonadota</taxon>
        <taxon>Gammaproteobacteria</taxon>
        <taxon>Thiotrichales</taxon>
        <taxon>Piscirickettsiaceae</taxon>
        <taxon>Sulfurivirga</taxon>
    </lineage>
</organism>
<protein>
    <submittedName>
        <fullName evidence="2">Rhodanese-related sulfurtransferase</fullName>
    </submittedName>
</protein>
<dbReference type="InterPro" id="IPR036873">
    <property type="entry name" value="Rhodanese-like_dom_sf"/>
</dbReference>
<proteinExistence type="predicted"/>
<dbReference type="STRING" id="364032.SAMN05443662_0050"/>
<dbReference type="SMART" id="SM00450">
    <property type="entry name" value="RHOD"/>
    <property type="match status" value="1"/>
</dbReference>
<dbReference type="Proteomes" id="UP000198461">
    <property type="component" value="Unassembled WGS sequence"/>
</dbReference>
<dbReference type="AlphaFoldDB" id="A0A1N6DCV8"/>
<keyword evidence="3" id="KW-1185">Reference proteome</keyword>
<evidence type="ECO:0000259" key="1">
    <source>
        <dbReference type="PROSITE" id="PS50206"/>
    </source>
</evidence>
<keyword evidence="2" id="KW-0808">Transferase</keyword>
<dbReference type="InterPro" id="IPR001763">
    <property type="entry name" value="Rhodanese-like_dom"/>
</dbReference>
<evidence type="ECO:0000313" key="3">
    <source>
        <dbReference type="Proteomes" id="UP000198461"/>
    </source>
</evidence>
<dbReference type="EMBL" id="FSRE01000001">
    <property type="protein sequence ID" value="SIN68668.1"/>
    <property type="molecule type" value="Genomic_DNA"/>
</dbReference>
<dbReference type="PANTHER" id="PTHR44086">
    <property type="entry name" value="THIOSULFATE SULFURTRANSFERASE RDL2, MITOCHONDRIAL-RELATED"/>
    <property type="match status" value="1"/>
</dbReference>
<dbReference type="RefSeq" id="WP_084188151.1">
    <property type="nucleotide sequence ID" value="NZ_FSRE01000001.1"/>
</dbReference>
<dbReference type="PANTHER" id="PTHR44086:SF10">
    <property type="entry name" value="THIOSULFATE SULFURTRANSFERASE_RHODANESE-LIKE DOMAIN-CONTAINING PROTEIN 3"/>
    <property type="match status" value="1"/>
</dbReference>
<dbReference type="OrthoDB" id="9791096at2"/>
<dbReference type="Pfam" id="PF00581">
    <property type="entry name" value="Rhodanese"/>
    <property type="match status" value="1"/>
</dbReference>
<dbReference type="CDD" id="cd00158">
    <property type="entry name" value="RHOD"/>
    <property type="match status" value="1"/>
</dbReference>
<reference evidence="2 3" key="1">
    <citation type="submission" date="2016-11" db="EMBL/GenBank/DDBJ databases">
        <authorList>
            <person name="Jaros S."/>
            <person name="Januszkiewicz K."/>
            <person name="Wedrychowicz H."/>
        </authorList>
    </citation>
    <scope>NUCLEOTIDE SEQUENCE [LARGE SCALE GENOMIC DNA]</scope>
    <source>
        <strain evidence="2 3">DSM 17737</strain>
    </source>
</reference>